<evidence type="ECO:0000259" key="8">
    <source>
        <dbReference type="PROSITE" id="PS50056"/>
    </source>
</evidence>
<keyword evidence="5" id="KW-0175">Coiled coil</keyword>
<evidence type="ECO:0000256" key="3">
    <source>
        <dbReference type="ARBA" id="ARBA00022801"/>
    </source>
</evidence>
<dbReference type="InterPro" id="IPR000242">
    <property type="entry name" value="PTP_cat"/>
</dbReference>
<dbReference type="Gene3D" id="3.90.190.10">
    <property type="entry name" value="Protein tyrosine phosphatase superfamily"/>
    <property type="match status" value="2"/>
</dbReference>
<dbReference type="PANTHER" id="PTHR19134">
    <property type="entry name" value="RECEPTOR-TYPE TYROSINE-PROTEIN PHOSPHATASE"/>
    <property type="match status" value="1"/>
</dbReference>
<dbReference type="EC" id="3.1.3.48" evidence="2"/>
<dbReference type="SMART" id="SM00194">
    <property type="entry name" value="PTPc"/>
    <property type="match status" value="2"/>
</dbReference>
<reference evidence="9" key="3">
    <citation type="submission" date="2023-05" db="EMBL/GenBank/DDBJ databases">
        <authorList>
            <person name="Smith C.H."/>
        </authorList>
    </citation>
    <scope>NUCLEOTIDE SEQUENCE</scope>
    <source>
        <strain evidence="9">CHS0354</strain>
        <tissue evidence="9">Mantle</tissue>
    </source>
</reference>
<evidence type="ECO:0000259" key="7">
    <source>
        <dbReference type="PROSITE" id="PS50055"/>
    </source>
</evidence>
<feature type="non-terminal residue" evidence="9">
    <location>
        <position position="419"/>
    </location>
</feature>
<dbReference type="SUPFAM" id="SSF52799">
    <property type="entry name" value="(Phosphotyrosine protein) phosphatases II"/>
    <property type="match status" value="2"/>
</dbReference>
<evidence type="ECO:0000256" key="6">
    <source>
        <dbReference type="SAM" id="MobiDB-lite"/>
    </source>
</evidence>
<gene>
    <name evidence="9" type="ORF">CHS0354_009703</name>
</gene>
<dbReference type="PROSITE" id="PS50056">
    <property type="entry name" value="TYR_PHOSPHATASE_2"/>
    <property type="match status" value="1"/>
</dbReference>
<reference evidence="9" key="1">
    <citation type="journal article" date="2021" name="Genome Biol. Evol.">
        <title>A High-Quality Reference Genome for a Parasitic Bivalve with Doubly Uniparental Inheritance (Bivalvia: Unionida).</title>
        <authorList>
            <person name="Smith C.H."/>
        </authorList>
    </citation>
    <scope>NUCLEOTIDE SEQUENCE</scope>
    <source>
        <strain evidence="9">CHS0354</strain>
    </source>
</reference>
<dbReference type="AlphaFoldDB" id="A0AAE0S077"/>
<dbReference type="PROSITE" id="PS50055">
    <property type="entry name" value="TYR_PHOSPHATASE_PTP"/>
    <property type="match status" value="2"/>
</dbReference>
<dbReference type="EMBL" id="JAEAOA010000619">
    <property type="protein sequence ID" value="KAK3582897.1"/>
    <property type="molecule type" value="Genomic_DNA"/>
</dbReference>
<protein>
    <recommendedName>
        <fullName evidence="2">protein-tyrosine-phosphatase</fullName>
        <ecNumber evidence="2">3.1.3.48</ecNumber>
    </recommendedName>
</protein>
<dbReference type="PRINTS" id="PR00700">
    <property type="entry name" value="PRTYPHPHTASE"/>
</dbReference>
<evidence type="ECO:0000256" key="1">
    <source>
        <dbReference type="ARBA" id="ARBA00009580"/>
    </source>
</evidence>
<keyword evidence="10" id="KW-1185">Reference proteome</keyword>
<comment type="similarity">
    <text evidence="1">Belongs to the protein-tyrosine phosphatase family.</text>
</comment>
<dbReference type="FunFam" id="3.90.190.10:FF:000185">
    <property type="entry name" value="Predicted protein"/>
    <property type="match status" value="1"/>
</dbReference>
<feature type="domain" description="Tyrosine-protein phosphatase" evidence="7">
    <location>
        <begin position="1"/>
        <end position="169"/>
    </location>
</feature>
<feature type="domain" description="Tyrosine-protein phosphatase" evidence="7">
    <location>
        <begin position="201"/>
        <end position="419"/>
    </location>
</feature>
<keyword evidence="3" id="KW-0378">Hydrolase</keyword>
<feature type="compositionally biased region" description="Basic and acidic residues" evidence="6">
    <location>
        <begin position="232"/>
        <end position="249"/>
    </location>
</feature>
<evidence type="ECO:0000256" key="4">
    <source>
        <dbReference type="ARBA" id="ARBA00022912"/>
    </source>
</evidence>
<evidence type="ECO:0000313" key="10">
    <source>
        <dbReference type="Proteomes" id="UP001195483"/>
    </source>
</evidence>
<dbReference type="GO" id="GO:0004725">
    <property type="term" value="F:protein tyrosine phosphatase activity"/>
    <property type="evidence" value="ECO:0007669"/>
    <property type="project" value="UniProtKB-EC"/>
</dbReference>
<sequence length="419" mass="48266">MIWQYDVEKIVMLTGLVEGGRHKCELYWPEEDRQSSVFGSVTVTLIDSDLFADYDVRTLAITVGNRSKRLTQFHYTTWPDKGVPKAASSIVQFWNSVNRIHTNRPIVVHCSAGIGRTGTYIALDYLANQAKVEGHVNVLACVSNMRRQRVNLVQTKEQYIFLHEALVEALMLSGTATSSEKFPKVYNELLKVDSEIGKIKLQLEYERLQNEVVSHENVYATIKMEDNDGEECDSKQDEFSAAKKSENRAKNRHNNILPADRHRVYLSTRVSGRNDYINAVLVPSHRQKTGYILTQMPLTDTIIDFWRMMNDLEIRTIVMLNSESSKTHDRGIYWPTDGEVRFGQFSIRLTKQEMHNNYLERTLFFSVIGDEATRSIKQFQFTKWTETDIPVNTESFLQLIDAVDKWQKQSVAKPVVVHC</sequence>
<evidence type="ECO:0000256" key="2">
    <source>
        <dbReference type="ARBA" id="ARBA00013064"/>
    </source>
</evidence>
<evidence type="ECO:0000256" key="5">
    <source>
        <dbReference type="SAM" id="Coils"/>
    </source>
</evidence>
<feature type="domain" description="Tyrosine specific protein phosphatases" evidence="8">
    <location>
        <begin position="91"/>
        <end position="160"/>
    </location>
</feature>
<keyword evidence="4" id="KW-0904">Protein phosphatase</keyword>
<organism evidence="9 10">
    <name type="scientific">Potamilus streckersoni</name>
    <dbReference type="NCBI Taxonomy" id="2493646"/>
    <lineage>
        <taxon>Eukaryota</taxon>
        <taxon>Metazoa</taxon>
        <taxon>Spiralia</taxon>
        <taxon>Lophotrochozoa</taxon>
        <taxon>Mollusca</taxon>
        <taxon>Bivalvia</taxon>
        <taxon>Autobranchia</taxon>
        <taxon>Heteroconchia</taxon>
        <taxon>Palaeoheterodonta</taxon>
        <taxon>Unionida</taxon>
        <taxon>Unionoidea</taxon>
        <taxon>Unionidae</taxon>
        <taxon>Ambleminae</taxon>
        <taxon>Lampsilini</taxon>
        <taxon>Potamilus</taxon>
    </lineage>
</organism>
<dbReference type="Pfam" id="PF00102">
    <property type="entry name" value="Y_phosphatase"/>
    <property type="match status" value="2"/>
</dbReference>
<feature type="region of interest" description="Disordered" evidence="6">
    <location>
        <begin position="229"/>
        <end position="249"/>
    </location>
</feature>
<dbReference type="PANTHER" id="PTHR19134:SF562">
    <property type="entry name" value="PROTEIN-TYROSINE-PHOSPHATASE"/>
    <property type="match status" value="1"/>
</dbReference>
<comment type="caution">
    <text evidence="9">The sequence shown here is derived from an EMBL/GenBank/DDBJ whole genome shotgun (WGS) entry which is preliminary data.</text>
</comment>
<dbReference type="CDD" id="cd00047">
    <property type="entry name" value="PTPc"/>
    <property type="match status" value="2"/>
</dbReference>
<dbReference type="InterPro" id="IPR050348">
    <property type="entry name" value="Protein-Tyr_Phosphatase"/>
</dbReference>
<feature type="coiled-coil region" evidence="5">
    <location>
        <begin position="198"/>
        <end position="225"/>
    </location>
</feature>
<dbReference type="InterPro" id="IPR003595">
    <property type="entry name" value="Tyr_Pase_cat"/>
</dbReference>
<dbReference type="Proteomes" id="UP001195483">
    <property type="component" value="Unassembled WGS sequence"/>
</dbReference>
<accession>A0AAE0S077</accession>
<evidence type="ECO:0000313" key="9">
    <source>
        <dbReference type="EMBL" id="KAK3582897.1"/>
    </source>
</evidence>
<dbReference type="SMART" id="SM00404">
    <property type="entry name" value="PTPc_motif"/>
    <property type="match status" value="1"/>
</dbReference>
<proteinExistence type="inferred from homology"/>
<name>A0AAE0S077_9BIVA</name>
<dbReference type="InterPro" id="IPR016130">
    <property type="entry name" value="Tyr_Pase_AS"/>
</dbReference>
<reference evidence="9" key="2">
    <citation type="journal article" date="2021" name="Genome Biol. Evol.">
        <title>Developing a high-quality reference genome for a parasitic bivalve with doubly uniparental inheritance (Bivalvia: Unionida).</title>
        <authorList>
            <person name="Smith C.H."/>
        </authorList>
    </citation>
    <scope>NUCLEOTIDE SEQUENCE</scope>
    <source>
        <strain evidence="9">CHS0354</strain>
        <tissue evidence="9">Mantle</tissue>
    </source>
</reference>
<dbReference type="InterPro" id="IPR029021">
    <property type="entry name" value="Prot-tyrosine_phosphatase-like"/>
</dbReference>
<dbReference type="InterPro" id="IPR000387">
    <property type="entry name" value="Tyr_Pase_dom"/>
</dbReference>
<dbReference type="PROSITE" id="PS00383">
    <property type="entry name" value="TYR_PHOSPHATASE_1"/>
    <property type="match status" value="1"/>
</dbReference>